<protein>
    <submittedName>
        <fullName evidence="2">Uncharacterized protein</fullName>
    </submittedName>
</protein>
<dbReference type="Proteomes" id="UP000639772">
    <property type="component" value="Chromosome 1"/>
</dbReference>
<evidence type="ECO:0000313" key="3">
    <source>
        <dbReference type="Proteomes" id="UP000639772"/>
    </source>
</evidence>
<evidence type="ECO:0000256" key="1">
    <source>
        <dbReference type="SAM" id="MobiDB-lite"/>
    </source>
</evidence>
<feature type="region of interest" description="Disordered" evidence="1">
    <location>
        <begin position="34"/>
        <end position="121"/>
    </location>
</feature>
<dbReference type="AlphaFoldDB" id="A0A835S7Q6"/>
<dbReference type="EMBL" id="JADCNM010000001">
    <property type="protein sequence ID" value="KAG0501945.1"/>
    <property type="molecule type" value="Genomic_DNA"/>
</dbReference>
<reference evidence="2 3" key="1">
    <citation type="journal article" date="2020" name="Nat. Food">
        <title>A phased Vanilla planifolia genome enables genetic improvement of flavour and production.</title>
        <authorList>
            <person name="Hasing T."/>
            <person name="Tang H."/>
            <person name="Brym M."/>
            <person name="Khazi F."/>
            <person name="Huang T."/>
            <person name="Chambers A.H."/>
        </authorList>
    </citation>
    <scope>NUCLEOTIDE SEQUENCE [LARGE SCALE GENOMIC DNA]</scope>
    <source>
        <tissue evidence="2">Leaf</tissue>
    </source>
</reference>
<evidence type="ECO:0000313" key="2">
    <source>
        <dbReference type="EMBL" id="KAG0501945.1"/>
    </source>
</evidence>
<feature type="compositionally biased region" description="Low complexity" evidence="1">
    <location>
        <begin position="60"/>
        <end position="85"/>
    </location>
</feature>
<feature type="compositionally biased region" description="Pro residues" evidence="1">
    <location>
        <begin position="86"/>
        <end position="99"/>
    </location>
</feature>
<organism evidence="2 3">
    <name type="scientific">Vanilla planifolia</name>
    <name type="common">Vanilla</name>
    <dbReference type="NCBI Taxonomy" id="51239"/>
    <lineage>
        <taxon>Eukaryota</taxon>
        <taxon>Viridiplantae</taxon>
        <taxon>Streptophyta</taxon>
        <taxon>Embryophyta</taxon>
        <taxon>Tracheophyta</taxon>
        <taxon>Spermatophyta</taxon>
        <taxon>Magnoliopsida</taxon>
        <taxon>Liliopsida</taxon>
        <taxon>Asparagales</taxon>
        <taxon>Orchidaceae</taxon>
        <taxon>Vanilloideae</taxon>
        <taxon>Vanilleae</taxon>
        <taxon>Vanilla</taxon>
    </lineage>
</organism>
<feature type="compositionally biased region" description="Polar residues" evidence="1">
    <location>
        <begin position="35"/>
        <end position="47"/>
    </location>
</feature>
<gene>
    <name evidence="2" type="ORF">HPP92_002017</name>
</gene>
<proteinExistence type="predicted"/>
<name>A0A835S7Q6_VANPL</name>
<accession>A0A835S7Q6</accession>
<sequence length="121" mass="12584">MCNKVAVWPVWSKASWLHDLVTRFRPSIECPFFPNESSRLSSDLSCKTLSAPSSTPPPSASSLVPQTPSAAGGSSTPSSFYMASPTAPPSPPALPPCIPAPATSLRLPPPTSPSQPVNTAL</sequence>
<comment type="caution">
    <text evidence="2">The sequence shown here is derived from an EMBL/GenBank/DDBJ whole genome shotgun (WGS) entry which is preliminary data.</text>
</comment>